<proteinExistence type="inferred from homology"/>
<evidence type="ECO:0000256" key="4">
    <source>
        <dbReference type="ARBA" id="ARBA00016065"/>
    </source>
</evidence>
<dbReference type="STRING" id="935791.I3EDB0"/>
<feature type="region of interest" description="Disordered" evidence="11">
    <location>
        <begin position="257"/>
        <end position="278"/>
    </location>
</feature>
<sequence length="549" mass="62139">MAAGEREIADLLKESIESKINAKTTWHSTLIEEFSNIEKFKEKETNSMNFQHASIVLDGCVKVYSTRVDSVVDEADKLMDSVGRSKEPEKQKSRVRVHPTIEPNPEAILIKHRIASLDDEILEHLSREFKEGDTRGLLMHLLKWKDGEGFHVLRLPSKQDTVEAEKASETVEPHSMESTHSLNFSVHRQSLYQGENKKYISPMFATFTPDKSVEELVLPTYAYNISYDTDRLEYGYKESTAAFAGYSSYMDSAAADDFPDGASPSAENSGEAEASGQVVEQFRPSKEDLHLVYTPFGYAKGWAGPSHWKVHSRRKQKEKTDCRERKKAVIDFLTDTHLPISSLFEKGENIVMTPQQISERRKNCNTLPPDHNVGIEDLYKMFVFPGTLHATEKAHEVYEKGRTAHSTSPSMLDMPDTVYADQEDTNFVPPAHADMEHDVAENNAPLSYTQEDAGTAPTTLLSRRLLQSALRKARRNDIVKIKENMWDKIQQGEKKVNEMYNTIPEQKVSVQFYLVSLLHLANEKNLRITSTTTEPLPNISALSLDTPLV</sequence>
<dbReference type="OrthoDB" id="362021at2759"/>
<dbReference type="VEuPathDB" id="MicrosporidiaDB:NEQG_02542"/>
<dbReference type="PANTHER" id="PTHR13108">
    <property type="entry name" value="CONDENSIN COMPLEX SUBUNIT 2"/>
    <property type="match status" value="1"/>
</dbReference>
<comment type="subcellular location">
    <subcellularLocation>
        <location evidence="1">Chromosome</location>
    </subcellularLocation>
    <subcellularLocation>
        <location evidence="2">Cytoplasm</location>
    </subcellularLocation>
</comment>
<keyword evidence="8" id="KW-0498">Mitosis</keyword>
<keyword evidence="6" id="KW-0963">Cytoplasm</keyword>
<evidence type="ECO:0000256" key="10">
    <source>
        <dbReference type="ARBA" id="ARBA00023306"/>
    </source>
</evidence>
<dbReference type="OMA" id="IHFCIVS"/>
<keyword evidence="5" id="KW-0158">Chromosome</keyword>
<dbReference type="InParanoid" id="I3EDB0"/>
<evidence type="ECO:0000256" key="7">
    <source>
        <dbReference type="ARBA" id="ARBA00022618"/>
    </source>
</evidence>
<keyword evidence="13" id="KW-1185">Reference proteome</keyword>
<dbReference type="GO" id="GO:0005737">
    <property type="term" value="C:cytoplasm"/>
    <property type="evidence" value="ECO:0007669"/>
    <property type="project" value="UniProtKB-SubCell"/>
</dbReference>
<organism evidence="12 13">
    <name type="scientific">Nematocida parisii (strain ERTm3)</name>
    <name type="common">Nematode killer fungus</name>
    <dbReference type="NCBI Taxonomy" id="935791"/>
    <lineage>
        <taxon>Eukaryota</taxon>
        <taxon>Fungi</taxon>
        <taxon>Fungi incertae sedis</taxon>
        <taxon>Microsporidia</taxon>
        <taxon>Nematocida</taxon>
    </lineage>
</organism>
<reference evidence="12" key="1">
    <citation type="submission" date="2011-01" db="EMBL/GenBank/DDBJ databases">
        <title>The Genome Sequence of Nematocida parisii strain ERTm3.</title>
        <authorList>
            <consortium name="The Broad Institute Genome Sequencing Platform"/>
            <consortium name="The Broad Institute Genome Sequencing Center for Infectious Disease"/>
            <person name="Cuomo C."/>
            <person name="Troemel E."/>
            <person name="Young S.K."/>
            <person name="Zeng Q."/>
            <person name="Gargeya S."/>
            <person name="Fitzgerald M."/>
            <person name="Haas B."/>
            <person name="Abouelleil A."/>
            <person name="Alvarado L."/>
            <person name="Arachchi H.M."/>
            <person name="Berlin A."/>
            <person name="Chapman S.B."/>
            <person name="Gearin G."/>
            <person name="Goldberg J."/>
            <person name="Griggs A."/>
            <person name="Gujja S."/>
            <person name="Hansen M."/>
            <person name="Heiman D."/>
            <person name="Howarth C."/>
            <person name="Larimer J."/>
            <person name="Lui A."/>
            <person name="MacDonald P.J.P."/>
            <person name="McCowen C."/>
            <person name="Montmayeur A."/>
            <person name="Murphy C."/>
            <person name="Neiman D."/>
            <person name="Pearson M."/>
            <person name="Priest M."/>
            <person name="Roberts A."/>
            <person name="Saif S."/>
            <person name="Shea T."/>
            <person name="Sisk P."/>
            <person name="Stolte C."/>
            <person name="Sykes S."/>
            <person name="Wortman J."/>
            <person name="Nusbaum C."/>
            <person name="Birren B."/>
        </authorList>
    </citation>
    <scope>NUCLEOTIDE SEQUENCE</scope>
    <source>
        <strain evidence="12">ERTm3</strain>
    </source>
</reference>
<dbReference type="Pfam" id="PF05786">
    <property type="entry name" value="Cnd2"/>
    <property type="match status" value="2"/>
</dbReference>
<dbReference type="Proteomes" id="UP000002872">
    <property type="component" value="Unassembled WGS sequence"/>
</dbReference>
<dbReference type="HOGENOM" id="CLU_615425_0_0_1"/>
<keyword evidence="9" id="KW-0226">DNA condensation</keyword>
<evidence type="ECO:0000313" key="13">
    <source>
        <dbReference type="Proteomes" id="UP000002872"/>
    </source>
</evidence>
<protein>
    <recommendedName>
        <fullName evidence="4">Condensin complex subunit 2</fullName>
    </recommendedName>
</protein>
<evidence type="ECO:0000256" key="6">
    <source>
        <dbReference type="ARBA" id="ARBA00022490"/>
    </source>
</evidence>
<evidence type="ECO:0000256" key="1">
    <source>
        <dbReference type="ARBA" id="ARBA00004286"/>
    </source>
</evidence>
<evidence type="ECO:0000256" key="3">
    <source>
        <dbReference type="ARBA" id="ARBA00009471"/>
    </source>
</evidence>
<dbReference type="EMBL" id="GL870884">
    <property type="protein sequence ID" value="EIJ87207.1"/>
    <property type="molecule type" value="Genomic_DNA"/>
</dbReference>
<evidence type="ECO:0000256" key="9">
    <source>
        <dbReference type="ARBA" id="ARBA00023067"/>
    </source>
</evidence>
<keyword evidence="10" id="KW-0131">Cell cycle</keyword>
<evidence type="ECO:0000256" key="8">
    <source>
        <dbReference type="ARBA" id="ARBA00022776"/>
    </source>
</evidence>
<gene>
    <name evidence="12" type="ORF">NEQG_02542</name>
</gene>
<dbReference type="AlphaFoldDB" id="I3EDB0"/>
<evidence type="ECO:0000313" key="12">
    <source>
        <dbReference type="EMBL" id="EIJ87207.1"/>
    </source>
</evidence>
<dbReference type="GO" id="GO:0007076">
    <property type="term" value="P:mitotic chromosome condensation"/>
    <property type="evidence" value="ECO:0007669"/>
    <property type="project" value="InterPro"/>
</dbReference>
<dbReference type="InterPro" id="IPR022816">
    <property type="entry name" value="Condensin_barren_su2"/>
</dbReference>
<dbReference type="GO" id="GO:0000796">
    <property type="term" value="C:condensin complex"/>
    <property type="evidence" value="ECO:0007669"/>
    <property type="project" value="InterPro"/>
</dbReference>
<dbReference type="PANTHER" id="PTHR13108:SF9">
    <property type="entry name" value="CONDENSIN COMPLEX SUBUNIT 2"/>
    <property type="match status" value="1"/>
</dbReference>
<accession>I3EDB0</accession>
<dbReference type="GO" id="GO:0051301">
    <property type="term" value="P:cell division"/>
    <property type="evidence" value="ECO:0007669"/>
    <property type="project" value="UniProtKB-KW"/>
</dbReference>
<keyword evidence="7" id="KW-0132">Cell division</keyword>
<evidence type="ECO:0000256" key="5">
    <source>
        <dbReference type="ARBA" id="ARBA00022454"/>
    </source>
</evidence>
<comment type="similarity">
    <text evidence="3">Belongs to the CND2 (condensin subunit 2) family.</text>
</comment>
<dbReference type="FunCoup" id="I3EDB0">
    <property type="interactions" value="201"/>
</dbReference>
<name>I3EDB0_NEMP3</name>
<evidence type="ECO:0000256" key="11">
    <source>
        <dbReference type="SAM" id="MobiDB-lite"/>
    </source>
</evidence>
<dbReference type="GO" id="GO:0003682">
    <property type="term" value="F:chromatin binding"/>
    <property type="evidence" value="ECO:0007669"/>
    <property type="project" value="TreeGrafter"/>
</dbReference>
<evidence type="ECO:0000256" key="2">
    <source>
        <dbReference type="ARBA" id="ARBA00004496"/>
    </source>
</evidence>